<gene>
    <name evidence="2" type="ORF">SP6_36_00490</name>
</gene>
<evidence type="ECO:0000256" key="1">
    <source>
        <dbReference type="SAM" id="SignalP"/>
    </source>
</evidence>
<dbReference type="RefSeq" id="WP_007404838.1">
    <property type="nucleotide sequence ID" value="NZ_BBJS01000036.1"/>
</dbReference>
<keyword evidence="3" id="KW-1185">Reference proteome</keyword>
<sequence>MILCGAPRRLSRLASLMIAGACTAPLGAQLLQDVPTVQVPPEPPLTDARSVFARERDTGVADRTLPAFTAQGVTVGAFDVFPAVSVGGLFTSNLFANNEDRRSDVALVVRPEVTVRTSGGPYRLTAYGRADLRRFATYASENTEEGMAGLEGSIAVGALSSLAAGASYGSFVNPRFAPDSPIEAAKPLEYNALNGYAGATIEQANTRIILRADVIDLRFRDTPARDGGTLFTRDRDRTRYQALVRVERALSPAVSIYGAASLNKVDFRLAPGGTRDSKGYGVYLGSSFQVTDLMRGDVRVGYIRQDFDRAGIRPLSGLGALGKLVYFPTRLWTLTATAESSIQDSGVPGTGGFLHRGGSLRSDHELRRYLIASVEGGYYRDTYRGIPRRDSLPYADAGLTYLSRNHWNARLGYRYLARDCTCGSGVTNFDDHRVSLTLTLQR</sequence>
<organism evidence="2 3">
    <name type="scientific">Sphingomonas paucimobilis NBRC 13935</name>
    <dbReference type="NCBI Taxonomy" id="1219050"/>
    <lineage>
        <taxon>Bacteria</taxon>
        <taxon>Pseudomonadati</taxon>
        <taxon>Pseudomonadota</taxon>
        <taxon>Alphaproteobacteria</taxon>
        <taxon>Sphingomonadales</taxon>
        <taxon>Sphingomonadaceae</taxon>
        <taxon>Sphingomonas</taxon>
    </lineage>
</organism>
<accession>A0A0C9M3F5</accession>
<comment type="caution">
    <text evidence="2">The sequence shown here is derived from an EMBL/GenBank/DDBJ whole genome shotgun (WGS) entry which is preliminary data.</text>
</comment>
<feature type="signal peptide" evidence="1">
    <location>
        <begin position="1"/>
        <end position="28"/>
    </location>
</feature>
<dbReference type="Pfam" id="PF10082">
    <property type="entry name" value="BBP2_2"/>
    <property type="match status" value="1"/>
</dbReference>
<proteinExistence type="predicted"/>
<dbReference type="EMBL" id="BBJS01000036">
    <property type="protein sequence ID" value="GAN14330.1"/>
    <property type="molecule type" value="Genomic_DNA"/>
</dbReference>
<keyword evidence="1" id="KW-0732">Signal</keyword>
<dbReference type="AlphaFoldDB" id="A0A0C9M3F5"/>
<name>A0A0C9M3F5_SPHPI</name>
<feature type="chain" id="PRO_5002199187" evidence="1">
    <location>
        <begin position="29"/>
        <end position="442"/>
    </location>
</feature>
<evidence type="ECO:0000313" key="2">
    <source>
        <dbReference type="EMBL" id="GAN14330.1"/>
    </source>
</evidence>
<evidence type="ECO:0000313" key="3">
    <source>
        <dbReference type="Proteomes" id="UP000032025"/>
    </source>
</evidence>
<dbReference type="InterPro" id="IPR018759">
    <property type="entry name" value="BBP2_2"/>
</dbReference>
<protein>
    <submittedName>
        <fullName evidence="2">DNA, contig: SP636</fullName>
    </submittedName>
</protein>
<dbReference type="Proteomes" id="UP000032025">
    <property type="component" value="Unassembled WGS sequence"/>
</dbReference>
<reference evidence="2 3" key="1">
    <citation type="submission" date="2014-08" db="EMBL/GenBank/DDBJ databases">
        <title>Whole genome shotgun sequence of Sphingomonas paucimobilis NBRC 13935.</title>
        <authorList>
            <person name="Hosoyama A."/>
            <person name="Hashimoto M."/>
            <person name="Hosoyama Y."/>
            <person name="Noguchi M."/>
            <person name="Uohara A."/>
            <person name="Ohji S."/>
            <person name="Katano-Makiyama Y."/>
            <person name="Ichikawa N."/>
            <person name="Kimura A."/>
            <person name="Yamazoe A."/>
            <person name="Fujita N."/>
        </authorList>
    </citation>
    <scope>NUCLEOTIDE SEQUENCE [LARGE SCALE GENOMIC DNA]</scope>
    <source>
        <strain evidence="2 3">NBRC 13935</strain>
    </source>
</reference>
<dbReference type="GeneID" id="78527943"/>